<dbReference type="SUPFAM" id="SSF51905">
    <property type="entry name" value="FAD/NAD(P)-binding domain"/>
    <property type="match status" value="2"/>
</dbReference>
<comment type="similarity">
    <text evidence="2">Belongs to the FAD-binding monooxygenase family.</text>
</comment>
<evidence type="ECO:0000256" key="3">
    <source>
        <dbReference type="ARBA" id="ARBA00022630"/>
    </source>
</evidence>
<dbReference type="Gene3D" id="3.50.50.60">
    <property type="entry name" value="FAD/NAD(P)-binding domain"/>
    <property type="match status" value="2"/>
</dbReference>
<evidence type="ECO:0000313" key="9">
    <source>
        <dbReference type="Proteomes" id="UP001519363"/>
    </source>
</evidence>
<gene>
    <name evidence="8" type="ORF">JOF53_001540</name>
</gene>
<keyword evidence="4" id="KW-0274">FAD</keyword>
<dbReference type="InterPro" id="IPR020946">
    <property type="entry name" value="Flavin_mOase-like"/>
</dbReference>
<keyword evidence="5" id="KW-0521">NADP</keyword>
<comment type="caution">
    <text evidence="8">The sequence shown here is derived from an EMBL/GenBank/DDBJ whole genome shotgun (WGS) entry which is preliminary data.</text>
</comment>
<protein>
    <submittedName>
        <fullName evidence="8">Cyclohexanone monooxygenase</fullName>
        <ecNumber evidence="8">1.14.13.22</ecNumber>
    </submittedName>
</protein>
<keyword evidence="9" id="KW-1185">Reference proteome</keyword>
<dbReference type="InterPro" id="IPR036188">
    <property type="entry name" value="FAD/NAD-bd_sf"/>
</dbReference>
<accession>A0ABS5A7U9</accession>
<organism evidence="8 9">
    <name type="scientific">Crossiella equi</name>
    <dbReference type="NCBI Taxonomy" id="130796"/>
    <lineage>
        <taxon>Bacteria</taxon>
        <taxon>Bacillati</taxon>
        <taxon>Actinomycetota</taxon>
        <taxon>Actinomycetes</taxon>
        <taxon>Pseudonocardiales</taxon>
        <taxon>Pseudonocardiaceae</taxon>
        <taxon>Crossiella</taxon>
    </lineage>
</organism>
<dbReference type="EMBL" id="JAGIOO010000001">
    <property type="protein sequence ID" value="MBP2472668.1"/>
    <property type="molecule type" value="Genomic_DNA"/>
</dbReference>
<dbReference type="PANTHER" id="PTHR43098">
    <property type="entry name" value="L-ORNITHINE N(5)-MONOOXYGENASE-RELATED"/>
    <property type="match status" value="1"/>
</dbReference>
<dbReference type="Pfam" id="PF00743">
    <property type="entry name" value="FMO-like"/>
    <property type="match status" value="1"/>
</dbReference>
<evidence type="ECO:0000256" key="6">
    <source>
        <dbReference type="ARBA" id="ARBA00023002"/>
    </source>
</evidence>
<evidence type="ECO:0000256" key="7">
    <source>
        <dbReference type="ARBA" id="ARBA00023033"/>
    </source>
</evidence>
<name>A0ABS5A7U9_9PSEU</name>
<keyword evidence="7 8" id="KW-0503">Monooxygenase</keyword>
<reference evidence="8 9" key="1">
    <citation type="submission" date="2021-03" db="EMBL/GenBank/DDBJ databases">
        <title>Sequencing the genomes of 1000 actinobacteria strains.</title>
        <authorList>
            <person name="Klenk H.-P."/>
        </authorList>
    </citation>
    <scope>NUCLEOTIDE SEQUENCE [LARGE SCALE GENOMIC DNA]</scope>
    <source>
        <strain evidence="8 9">DSM 44580</strain>
    </source>
</reference>
<evidence type="ECO:0000256" key="5">
    <source>
        <dbReference type="ARBA" id="ARBA00022857"/>
    </source>
</evidence>
<comment type="cofactor">
    <cofactor evidence="1">
        <name>FAD</name>
        <dbReference type="ChEBI" id="CHEBI:57692"/>
    </cofactor>
</comment>
<sequence>MDLDVIVIGAGFTGLYALHRLRRDGFRTLVLEAGGDVGGTWYWNRYPGARCDIASVYYSYSFDEDLQRDWTWHQRYAPREEIHAYFRHVAERFDLRRDITFDTRVASAHHTGGGWRVTAEDGRVWTARHLVAATGCLSVPLIPELPGLDGFTGPVVHTAQWPEEGLDVAGKRVGVLGTGSSGLQVIPELAAQAAHLTVFQRTASFTVPARNRSHTEQEWAEIVRTYPEIRQRCLESHFGFELPAGRPEASILEVPEAQLAEELESRWAQGGLGFGIGYNDILRDQRANDRIAEFIRGKIAQTVRDPATAAALTPRGFPYAAKRPGVDSGYYETFNRDNVTLVDLRTGELDLSGLDVLVLATGFDAMTGALLRMDIRGEGGRPLSEAWAEGPATYLGVHIAGFPNFYSMVGPGSPSAQSNMPLAAQEHGDWVADLLGHLRERGLTRVEAETSAQEEWTAHVAEVASHTLYSQANSWYLGANVPGKPRVFMVYLGGMPYYREHCARVAAEGYRGLMLS</sequence>
<dbReference type="GO" id="GO:0018667">
    <property type="term" value="F:cyclohexanone monooxygenase activity"/>
    <property type="evidence" value="ECO:0007669"/>
    <property type="project" value="UniProtKB-EC"/>
</dbReference>
<evidence type="ECO:0000256" key="2">
    <source>
        <dbReference type="ARBA" id="ARBA00010139"/>
    </source>
</evidence>
<dbReference type="InterPro" id="IPR050775">
    <property type="entry name" value="FAD-binding_Monooxygenases"/>
</dbReference>
<dbReference type="RefSeq" id="WP_276329079.1">
    <property type="nucleotide sequence ID" value="NZ_JAGIOO010000001.1"/>
</dbReference>
<dbReference type="PANTHER" id="PTHR43098:SF3">
    <property type="entry name" value="L-ORNITHINE N(5)-MONOOXYGENASE-RELATED"/>
    <property type="match status" value="1"/>
</dbReference>
<keyword evidence="6 8" id="KW-0560">Oxidoreductase</keyword>
<proteinExistence type="inferred from homology"/>
<evidence type="ECO:0000256" key="4">
    <source>
        <dbReference type="ARBA" id="ARBA00022827"/>
    </source>
</evidence>
<dbReference type="Proteomes" id="UP001519363">
    <property type="component" value="Unassembled WGS sequence"/>
</dbReference>
<evidence type="ECO:0000313" key="8">
    <source>
        <dbReference type="EMBL" id="MBP2472668.1"/>
    </source>
</evidence>
<evidence type="ECO:0000256" key="1">
    <source>
        <dbReference type="ARBA" id="ARBA00001974"/>
    </source>
</evidence>
<keyword evidence="3" id="KW-0285">Flavoprotein</keyword>
<dbReference type="EC" id="1.14.13.22" evidence="8"/>